<dbReference type="CDD" id="cd11686">
    <property type="entry name" value="UBCc_UFC1"/>
    <property type="match status" value="1"/>
</dbReference>
<dbReference type="Proteomes" id="UP000324585">
    <property type="component" value="Unassembled WGS sequence"/>
</dbReference>
<gene>
    <name evidence="5" type="ORF">FVE85_9424</name>
</gene>
<organism evidence="5 6">
    <name type="scientific">Porphyridium purpureum</name>
    <name type="common">Red alga</name>
    <name type="synonym">Porphyridium cruentum</name>
    <dbReference type="NCBI Taxonomy" id="35688"/>
    <lineage>
        <taxon>Eukaryota</taxon>
        <taxon>Rhodophyta</taxon>
        <taxon>Bangiophyceae</taxon>
        <taxon>Porphyridiales</taxon>
        <taxon>Porphyridiaceae</taxon>
        <taxon>Porphyridium</taxon>
    </lineage>
</organism>
<dbReference type="AlphaFoldDB" id="A0A5J4YFI0"/>
<evidence type="ECO:0000256" key="2">
    <source>
        <dbReference type="ARBA" id="ARBA00013306"/>
    </source>
</evidence>
<evidence type="ECO:0000313" key="5">
    <source>
        <dbReference type="EMBL" id="KAA8490276.1"/>
    </source>
</evidence>
<dbReference type="Pfam" id="PF08694">
    <property type="entry name" value="UFC1"/>
    <property type="match status" value="1"/>
</dbReference>
<dbReference type="PANTHER" id="PTHR12921:SF0">
    <property type="entry name" value="UBIQUITIN-FOLD MODIFIER-CONJUGATING ENZYME 1"/>
    <property type="match status" value="1"/>
</dbReference>
<dbReference type="GO" id="GO:0005737">
    <property type="term" value="C:cytoplasm"/>
    <property type="evidence" value="ECO:0007669"/>
    <property type="project" value="TreeGrafter"/>
</dbReference>
<dbReference type="SUPFAM" id="SSF54495">
    <property type="entry name" value="UBC-like"/>
    <property type="match status" value="1"/>
</dbReference>
<dbReference type="GO" id="GO:1990592">
    <property type="term" value="P:protein K69-linked ufmylation"/>
    <property type="evidence" value="ECO:0007669"/>
    <property type="project" value="TreeGrafter"/>
</dbReference>
<evidence type="ECO:0000256" key="4">
    <source>
        <dbReference type="SAM" id="MobiDB-lite"/>
    </source>
</evidence>
<accession>A0A5J4YFI0</accession>
<dbReference type="GO" id="GO:0061657">
    <property type="term" value="F:UFM1 conjugating enzyme activity"/>
    <property type="evidence" value="ECO:0007669"/>
    <property type="project" value="InterPro"/>
</dbReference>
<evidence type="ECO:0000313" key="6">
    <source>
        <dbReference type="Proteomes" id="UP000324585"/>
    </source>
</evidence>
<evidence type="ECO:0000256" key="3">
    <source>
        <dbReference type="ARBA" id="ARBA00022786"/>
    </source>
</evidence>
<dbReference type="PANTHER" id="PTHR12921">
    <property type="entry name" value="UBIQUITIN-FOLD MODIFIER-CONJUGATING ENZYME 1"/>
    <property type="match status" value="1"/>
</dbReference>
<dbReference type="EMBL" id="VRMN01000036">
    <property type="protein sequence ID" value="KAA8490276.1"/>
    <property type="molecule type" value="Genomic_DNA"/>
</dbReference>
<dbReference type="InterPro" id="IPR016135">
    <property type="entry name" value="UBQ-conjugating_enzyme/RWD"/>
</dbReference>
<proteinExistence type="inferred from homology"/>
<evidence type="ECO:0000256" key="1">
    <source>
        <dbReference type="ARBA" id="ARBA00008451"/>
    </source>
</evidence>
<name>A0A5J4YFI0_PORPP</name>
<reference evidence="6" key="1">
    <citation type="journal article" date="2019" name="Nat. Commun.">
        <title>Expansion of phycobilisome linker gene families in mesophilic red algae.</title>
        <authorList>
            <person name="Lee J."/>
            <person name="Kim D."/>
            <person name="Bhattacharya D."/>
            <person name="Yoon H.S."/>
        </authorList>
    </citation>
    <scope>NUCLEOTIDE SEQUENCE [LARGE SCALE GENOMIC DNA]</scope>
    <source>
        <strain evidence="6">CCMP 1328</strain>
    </source>
</reference>
<comment type="similarity">
    <text evidence="1">Belongs to the ubiquitin-conjugating enzyme family. UFC1 subfamily.</text>
</comment>
<keyword evidence="6" id="KW-1185">Reference proteome</keyword>
<dbReference type="InterPro" id="IPR014806">
    <property type="entry name" value="Ufc1"/>
</dbReference>
<protein>
    <recommendedName>
        <fullName evidence="2">Ubiquitin-fold modifier-conjugating enzyme 1</fullName>
    </recommendedName>
</protein>
<dbReference type="OrthoDB" id="10256182at2759"/>
<keyword evidence="3" id="KW-0833">Ubl conjugation pathway</keyword>
<comment type="caution">
    <text evidence="5">The sequence shown here is derived from an EMBL/GenBank/DDBJ whole genome shotgun (WGS) entry which is preliminary data.</text>
</comment>
<sequence>MCSEAPRQRRPGKQVLAISNTRNEYEFSRCEYASSMRRRLALCREPSWTAWSRKAARMDEGTKRTVQKIPLLNVNAGPRDGDEWTARLKEELNALIGYIQVNKAQDNDWFQIECNKTGSRWTGKCWYYYEQVRYEFDLEFELPVTYPATAPELMLPQLDGLTAKMYRGGKICQTIHFQPLWARNVPRFGIAHALALGLGPWLAAEIPDLVARGVITKFAKTHAAGGSFRVPRRHVLRRSVPGPRSAHWNPGSMDEDADRISNALERDARDGKGLGCPCAERRHAAKGLEPQIAEYMRSLGRSTLENESCRVPIARVRELRKLRHVLDVTGQQRALQCSHGVGLQPRPDRATVASASAKLLILGVLEGDRLGHLCLAVSGTKTTEPSFLVALCAVRCADHQLIPRALLAMKGLHLASWRPFLMPYKRYRFTGRFKWVKLATHDESLQNAVPMLAAQERDDFDVAEIDEVAVGSGGPPQHASKRRRVASEGNPDSSARVDVHGTVTGLLPNQIIELDGTLLVFCDPGVRIWGTDCDVLTTQSLRTGVRVSLLAFHAASLGERPHALFASALSSVLIHASAPAVECRMCPSPSGMQNWSRCSQPGAPRSFSSWTDEWLTLYQVLTPAGVLLARELCGSLSDMFAAWFIDVQSSGESVVRKVMLARLLGRPEKRKRSGCKIGTPRGWLADLLLLVQEWHGIQTFAAATSSRSRPNAYEAFARAFCDPLPFDSYFQPECPLIWSVKQLVSQCVLSENPTQESGHSHDPSTALPSRTRIVRSESLKVERRSVLLLGQLQIHEQNGTLRFCDAAWGIEVVLFGNSCKGRAMCPVVHGKLSSNLYCLSSFCIVVISPGRRDKTRCALVVDAAHFRMWAEAPQNSLSSYAATPSEQGNGLVGDSPDLMASSLQTRTPPRPNVRFNQASALIAVRCISPVRAQSFRVWGTVVAWRAQSERLWESFQAVELDLRSVDDIESLERRGAVELICTVIEFQTGEPSHV</sequence>
<dbReference type="Gene3D" id="3.10.110.10">
    <property type="entry name" value="Ubiquitin Conjugating Enzyme"/>
    <property type="match status" value="1"/>
</dbReference>
<feature type="region of interest" description="Disordered" evidence="4">
    <location>
        <begin position="470"/>
        <end position="496"/>
    </location>
</feature>